<dbReference type="Proteomes" id="UP000307756">
    <property type="component" value="Unassembled WGS sequence"/>
</dbReference>
<gene>
    <name evidence="7" type="ORF">FA727_11230</name>
</gene>
<dbReference type="InterPro" id="IPR012340">
    <property type="entry name" value="NA-bd_OB-fold"/>
</dbReference>
<dbReference type="SUPFAM" id="SSF50249">
    <property type="entry name" value="Nucleic acid-binding proteins"/>
    <property type="match status" value="1"/>
</dbReference>
<dbReference type="SMART" id="SM00316">
    <property type="entry name" value="S1"/>
    <property type="match status" value="1"/>
</dbReference>
<dbReference type="GO" id="GO:0046872">
    <property type="term" value="F:metal ion binding"/>
    <property type="evidence" value="ECO:0007669"/>
    <property type="project" value="UniProtKB-KW"/>
</dbReference>
<keyword evidence="5" id="KW-0694">RNA-binding</keyword>
<dbReference type="AlphaFoldDB" id="A0A4U1DF84"/>
<keyword evidence="2" id="KW-0479">Metal-binding</keyword>
<dbReference type="NCBIfam" id="TIGR00757">
    <property type="entry name" value="RNaseEG"/>
    <property type="match status" value="1"/>
</dbReference>
<evidence type="ECO:0000256" key="3">
    <source>
        <dbReference type="ARBA" id="ARBA00022801"/>
    </source>
</evidence>
<dbReference type="PANTHER" id="PTHR30001:SF0">
    <property type="entry name" value="RIBONUCLEASE G"/>
    <property type="match status" value="1"/>
</dbReference>
<evidence type="ECO:0000256" key="2">
    <source>
        <dbReference type="ARBA" id="ARBA00022723"/>
    </source>
</evidence>
<feature type="domain" description="S1 motif" evidence="6">
    <location>
        <begin position="38"/>
        <end position="119"/>
    </location>
</feature>
<sequence length="485" mass="55281">MEQLIVNSLGREKRYALLNKGVLEKLVIEQPAMQSMVGNIYFGTVEKVLPGMNAAFIDIGLEKNGFLHRDKLPSFLAKKEDKNISSYVHQGEKLLVQVEKDPTGNKGPRLTGIIELNGEFLVYMPKGRQVAVSKKIENSEVREQWRQFGNQVKNEEEGFLFRTNCVERTEDEASRELLRLREKYEQLLTFAKGMKRTGLLYEKNSFLAEVTAIMKQMKTGAVVVDQLEWKKELSLLNPNPEIEVVYHQAKENIFSTYRVEHEIERALNSVVPLENGAYLIFDEAEALTIIDVNTGKFSGKQLLQDTVLKTNELAAEEIARQIRIRDLAGIILIDFIDMVDSKAREQVKRKMENALKKDERRTRVVGFTPLGILQLTRMKTKVSISESLMTSCNTCEGLGKVLSPATVAYQMERELLEQRGRDEEAILIEATAVVRDAFAGESNMHQKTLEEIIGMKIFFTIEEAPKPYYLIRQLGGLRDIEQETN</sequence>
<evidence type="ECO:0000313" key="7">
    <source>
        <dbReference type="EMBL" id="TKC20077.1"/>
    </source>
</evidence>
<dbReference type="GO" id="GO:0005737">
    <property type="term" value="C:cytoplasm"/>
    <property type="evidence" value="ECO:0007669"/>
    <property type="project" value="TreeGrafter"/>
</dbReference>
<dbReference type="CDD" id="cd04453">
    <property type="entry name" value="S1_RNase_E"/>
    <property type="match status" value="1"/>
</dbReference>
<evidence type="ECO:0000256" key="1">
    <source>
        <dbReference type="ARBA" id="ARBA00001946"/>
    </source>
</evidence>
<evidence type="ECO:0000256" key="4">
    <source>
        <dbReference type="ARBA" id="ARBA00022842"/>
    </source>
</evidence>
<dbReference type="PROSITE" id="PS50126">
    <property type="entry name" value="S1"/>
    <property type="match status" value="1"/>
</dbReference>
<evidence type="ECO:0000256" key="5">
    <source>
        <dbReference type="ARBA" id="ARBA00022884"/>
    </source>
</evidence>
<reference evidence="7 8" key="1">
    <citation type="journal article" date="2011" name="J. Microbiol.">
        <title>Bacillus kyonggiensis sp. nov., isolated from soil of a lettuce field.</title>
        <authorList>
            <person name="Dong K."/>
            <person name="Lee S."/>
        </authorList>
    </citation>
    <scope>NUCLEOTIDE SEQUENCE [LARGE SCALE GENOMIC DNA]</scope>
    <source>
        <strain evidence="7 8">NB22</strain>
    </source>
</reference>
<keyword evidence="8" id="KW-1185">Reference proteome</keyword>
<accession>A0A4U1DF84</accession>
<comment type="cofactor">
    <cofactor evidence="1">
        <name>Mg(2+)</name>
        <dbReference type="ChEBI" id="CHEBI:18420"/>
    </cofactor>
</comment>
<comment type="caution">
    <text evidence="7">The sequence shown here is derived from an EMBL/GenBank/DDBJ whole genome shotgun (WGS) entry which is preliminary data.</text>
</comment>
<keyword evidence="4" id="KW-0460">Magnesium</keyword>
<dbReference type="InterPro" id="IPR003029">
    <property type="entry name" value="S1_domain"/>
</dbReference>
<dbReference type="OrthoDB" id="9804278at2"/>
<proteinExistence type="predicted"/>
<name>A0A4U1DF84_9BACI</name>
<dbReference type="EMBL" id="SWBM01000001">
    <property type="protein sequence ID" value="TKC20077.1"/>
    <property type="molecule type" value="Genomic_DNA"/>
</dbReference>
<dbReference type="Gene3D" id="2.40.50.140">
    <property type="entry name" value="Nucleic acid-binding proteins"/>
    <property type="match status" value="1"/>
</dbReference>
<dbReference type="GO" id="GO:0003723">
    <property type="term" value="F:RNA binding"/>
    <property type="evidence" value="ECO:0007669"/>
    <property type="project" value="UniProtKB-KW"/>
</dbReference>
<dbReference type="GO" id="GO:0004540">
    <property type="term" value="F:RNA nuclease activity"/>
    <property type="evidence" value="ECO:0007669"/>
    <property type="project" value="InterPro"/>
</dbReference>
<dbReference type="RefSeq" id="WP_136830963.1">
    <property type="nucleotide sequence ID" value="NZ_SWBM01000001.1"/>
</dbReference>
<evidence type="ECO:0000313" key="8">
    <source>
        <dbReference type="Proteomes" id="UP000307756"/>
    </source>
</evidence>
<dbReference type="Pfam" id="PF10150">
    <property type="entry name" value="RNase_E_G"/>
    <property type="match status" value="1"/>
</dbReference>
<dbReference type="InterPro" id="IPR019307">
    <property type="entry name" value="RNA-bd_AU-1/RNase_E/G"/>
</dbReference>
<dbReference type="GO" id="GO:0006364">
    <property type="term" value="P:rRNA processing"/>
    <property type="evidence" value="ECO:0007669"/>
    <property type="project" value="TreeGrafter"/>
</dbReference>
<dbReference type="PANTHER" id="PTHR30001">
    <property type="entry name" value="RIBONUCLEASE"/>
    <property type="match status" value="1"/>
</dbReference>
<organism evidence="7 8">
    <name type="scientific">Robertmurraya kyonggiensis</name>
    <dbReference type="NCBI Taxonomy" id="1037680"/>
    <lineage>
        <taxon>Bacteria</taxon>
        <taxon>Bacillati</taxon>
        <taxon>Bacillota</taxon>
        <taxon>Bacilli</taxon>
        <taxon>Bacillales</taxon>
        <taxon>Bacillaceae</taxon>
        <taxon>Robertmurraya</taxon>
    </lineage>
</organism>
<dbReference type="GO" id="GO:0016787">
    <property type="term" value="F:hydrolase activity"/>
    <property type="evidence" value="ECO:0007669"/>
    <property type="project" value="UniProtKB-KW"/>
</dbReference>
<evidence type="ECO:0000259" key="6">
    <source>
        <dbReference type="PROSITE" id="PS50126"/>
    </source>
</evidence>
<dbReference type="InterPro" id="IPR004659">
    <property type="entry name" value="RNase_E/G"/>
</dbReference>
<protein>
    <submittedName>
        <fullName evidence="7">Ribonuclease E/G</fullName>
    </submittedName>
</protein>
<keyword evidence="3" id="KW-0378">Hydrolase</keyword>